<feature type="compositionally biased region" description="Low complexity" evidence="4">
    <location>
        <begin position="297"/>
        <end position="308"/>
    </location>
</feature>
<feature type="region of interest" description="Disordered" evidence="4">
    <location>
        <begin position="241"/>
        <end position="284"/>
    </location>
</feature>
<dbReference type="GO" id="GO:0005634">
    <property type="term" value="C:nucleus"/>
    <property type="evidence" value="ECO:0007669"/>
    <property type="project" value="TreeGrafter"/>
</dbReference>
<feature type="compositionally biased region" description="Basic and acidic residues" evidence="4">
    <location>
        <begin position="197"/>
        <end position="214"/>
    </location>
</feature>
<dbReference type="PANTHER" id="PTHR46622:SF1">
    <property type="entry name" value="DNA-DEPENDENT METALLOPROTEASE WSS1"/>
    <property type="match status" value="1"/>
</dbReference>
<evidence type="ECO:0000256" key="3">
    <source>
        <dbReference type="ARBA" id="ARBA00022833"/>
    </source>
</evidence>
<dbReference type="Pfam" id="PF08325">
    <property type="entry name" value="WLM"/>
    <property type="match status" value="1"/>
</dbReference>
<name>A0A0D6ES22_SPOSA</name>
<dbReference type="InterPro" id="IPR013536">
    <property type="entry name" value="WLM_dom"/>
</dbReference>
<keyword evidence="1" id="KW-0479">Metal-binding</keyword>
<feature type="region of interest" description="Disordered" evidence="4">
    <location>
        <begin position="297"/>
        <end position="329"/>
    </location>
</feature>
<dbReference type="SUPFAM" id="SSF90209">
    <property type="entry name" value="Ran binding protein zinc finger-like"/>
    <property type="match status" value="1"/>
</dbReference>
<keyword evidence="7" id="KW-1185">Reference proteome</keyword>
<feature type="compositionally biased region" description="Basic residues" evidence="4">
    <location>
        <begin position="315"/>
        <end position="325"/>
    </location>
</feature>
<feature type="region of interest" description="Disordered" evidence="4">
    <location>
        <begin position="195"/>
        <end position="216"/>
    </location>
</feature>
<dbReference type="GO" id="GO:0008237">
    <property type="term" value="F:metallopeptidase activity"/>
    <property type="evidence" value="ECO:0007669"/>
    <property type="project" value="TreeGrafter"/>
</dbReference>
<dbReference type="PANTHER" id="PTHR46622">
    <property type="entry name" value="DNA-DEPENDENT METALLOPROTEASE WSS1"/>
    <property type="match status" value="1"/>
</dbReference>
<evidence type="ECO:0000256" key="4">
    <source>
        <dbReference type="SAM" id="MobiDB-lite"/>
    </source>
</evidence>
<feature type="compositionally biased region" description="Acidic residues" evidence="4">
    <location>
        <begin position="241"/>
        <end position="252"/>
    </location>
</feature>
<evidence type="ECO:0000256" key="2">
    <source>
        <dbReference type="ARBA" id="ARBA00022771"/>
    </source>
</evidence>
<evidence type="ECO:0000256" key="1">
    <source>
        <dbReference type="ARBA" id="ARBA00022723"/>
    </source>
</evidence>
<dbReference type="AlphaFoldDB" id="A0A0D6ES22"/>
<proteinExistence type="predicted"/>
<feature type="domain" description="WLM" evidence="5">
    <location>
        <begin position="2"/>
        <end position="192"/>
    </location>
</feature>
<evidence type="ECO:0000259" key="5">
    <source>
        <dbReference type="PROSITE" id="PS51397"/>
    </source>
</evidence>
<evidence type="ECO:0000313" key="7">
    <source>
        <dbReference type="Proteomes" id="UP000243876"/>
    </source>
</evidence>
<feature type="compositionally biased region" description="Basic and acidic residues" evidence="4">
    <location>
        <begin position="264"/>
        <end position="273"/>
    </location>
</feature>
<dbReference type="PROSITE" id="PS51397">
    <property type="entry name" value="WLM"/>
    <property type="match status" value="1"/>
</dbReference>
<protein>
    <submittedName>
        <fullName evidence="6">SPOSA6832_04402-mRNA-1:cds</fullName>
    </submittedName>
</protein>
<evidence type="ECO:0000313" key="6">
    <source>
        <dbReference type="EMBL" id="CEQ42591.1"/>
    </source>
</evidence>
<dbReference type="OrthoDB" id="261960at2759"/>
<dbReference type="InterPro" id="IPR053000">
    <property type="entry name" value="WSS1-like_metalloprotease"/>
</dbReference>
<dbReference type="Proteomes" id="UP000243876">
    <property type="component" value="Unassembled WGS sequence"/>
</dbReference>
<gene>
    <name evidence="6" type="primary">SPOSA6832_04402</name>
</gene>
<dbReference type="EMBL" id="CENE01000029">
    <property type="protein sequence ID" value="CEQ42591.1"/>
    <property type="molecule type" value="Genomic_DNA"/>
</dbReference>
<dbReference type="Gene3D" id="2.30.30.380">
    <property type="entry name" value="Zn-finger domain of Sec23/24"/>
    <property type="match status" value="1"/>
</dbReference>
<keyword evidence="3" id="KW-0862">Zinc</keyword>
<reference evidence="7" key="1">
    <citation type="submission" date="2015-02" db="EMBL/GenBank/DDBJ databases">
        <authorList>
            <person name="Gon?alves P."/>
        </authorList>
    </citation>
    <scope>NUCLEOTIDE SEQUENCE [LARGE SCALE GENOMIC DNA]</scope>
</reference>
<dbReference type="PROSITE" id="PS01358">
    <property type="entry name" value="ZF_RANBP2_1"/>
    <property type="match status" value="1"/>
</dbReference>
<organism evidence="6 7">
    <name type="scientific">Sporidiobolus salmonicolor</name>
    <name type="common">Yeast-like fungus</name>
    <name type="synonym">Sporobolomyces salmonicolor</name>
    <dbReference type="NCBI Taxonomy" id="5005"/>
    <lineage>
        <taxon>Eukaryota</taxon>
        <taxon>Fungi</taxon>
        <taxon>Dikarya</taxon>
        <taxon>Basidiomycota</taxon>
        <taxon>Pucciniomycotina</taxon>
        <taxon>Microbotryomycetes</taxon>
        <taxon>Sporidiobolales</taxon>
        <taxon>Sporidiobolaceae</taxon>
        <taxon>Sporobolomyces</taxon>
    </lineage>
</organism>
<accession>A0A0D6ES22</accession>
<dbReference type="InterPro" id="IPR036443">
    <property type="entry name" value="Znf_RanBP2_sf"/>
</dbReference>
<dbReference type="GO" id="GO:0006281">
    <property type="term" value="P:DNA repair"/>
    <property type="evidence" value="ECO:0007669"/>
    <property type="project" value="TreeGrafter"/>
</dbReference>
<keyword evidence="2" id="KW-0863">Zinc-finger</keyword>
<dbReference type="GO" id="GO:0008270">
    <property type="term" value="F:zinc ion binding"/>
    <property type="evidence" value="ECO:0007669"/>
    <property type="project" value="UniProtKB-KW"/>
</dbReference>
<sequence>MQGGQGQPGDVHEITVLKSQPRSEEALQLLRKIHSLVKPIMKRYGWTLPVLAEFLPRNPNLLGININRGAKICIRLRSAIDPHLFLPLEESLIGTMLHELTHNVRGPHDDIFFKQLDRLWQEYDALRSTGYEGEGFLGRGTRVGQGVGHDTDISLQQAREKALKTFEEKERVRKILGKGGKLGGKAAERRLKVKKGCGGDDSHNHPSGSKKEDLPPEVQDEIDRADADSRHIVLDLTVASSEDEDAASDGDVEVTFPKASSSRIKIEEQEPKKRPFTHHSSGPELEILSSRRAAFFRSSKPSSSASTANPPPSKRASRRRSRSPPRPKPAWTCSLCTFTNLSALSLACEMCFSERPPETVIRGVAGLRARAREGYSSGPDDGWACHICARVNSHTFWTCTECGTMKLSSAKG</sequence>
<dbReference type="InterPro" id="IPR001876">
    <property type="entry name" value="Znf_RanBP2"/>
</dbReference>